<dbReference type="GO" id="GO:0009055">
    <property type="term" value="F:electron transfer activity"/>
    <property type="evidence" value="ECO:0007669"/>
    <property type="project" value="InterPro"/>
</dbReference>
<dbReference type="Pfam" id="PF00034">
    <property type="entry name" value="Cytochrom_C"/>
    <property type="match status" value="2"/>
</dbReference>
<dbReference type="InterPro" id="IPR036909">
    <property type="entry name" value="Cyt_c-like_dom_sf"/>
</dbReference>
<evidence type="ECO:0000259" key="7">
    <source>
        <dbReference type="PROSITE" id="PS51007"/>
    </source>
</evidence>
<comment type="caution">
    <text evidence="8">The sequence shown here is derived from an EMBL/GenBank/DDBJ whole genome shotgun (WGS) entry which is preliminary data.</text>
</comment>
<protein>
    <submittedName>
        <fullName evidence="8">C-type cytochrome</fullName>
    </submittedName>
</protein>
<proteinExistence type="predicted"/>
<feature type="domain" description="Cytochrome c" evidence="7">
    <location>
        <begin position="42"/>
        <end position="137"/>
    </location>
</feature>
<organism evidence="8 9">
    <name type="scientific">Pseudoduganella rivuli</name>
    <dbReference type="NCBI Taxonomy" id="2666085"/>
    <lineage>
        <taxon>Bacteria</taxon>
        <taxon>Pseudomonadati</taxon>
        <taxon>Pseudomonadota</taxon>
        <taxon>Betaproteobacteria</taxon>
        <taxon>Burkholderiales</taxon>
        <taxon>Oxalobacteraceae</taxon>
        <taxon>Telluria group</taxon>
        <taxon>Pseudoduganella</taxon>
    </lineage>
</organism>
<gene>
    <name evidence="8" type="ORF">GJ700_09585</name>
</gene>
<name>A0A7X2ILB9_9BURK</name>
<dbReference type="PANTHER" id="PTHR33751:SF9">
    <property type="entry name" value="CYTOCHROME C4"/>
    <property type="match status" value="1"/>
</dbReference>
<accession>A0A7X2ILB9</accession>
<feature type="domain" description="Cytochrome c" evidence="7">
    <location>
        <begin position="149"/>
        <end position="227"/>
    </location>
</feature>
<dbReference type="InterPro" id="IPR009056">
    <property type="entry name" value="Cyt_c-like_dom"/>
</dbReference>
<evidence type="ECO:0000256" key="2">
    <source>
        <dbReference type="ARBA" id="ARBA00022617"/>
    </source>
</evidence>
<evidence type="ECO:0000256" key="6">
    <source>
        <dbReference type="PROSITE-ProRule" id="PRU00433"/>
    </source>
</evidence>
<dbReference type="Gene3D" id="1.10.760.10">
    <property type="entry name" value="Cytochrome c-like domain"/>
    <property type="match status" value="2"/>
</dbReference>
<keyword evidence="4" id="KW-0249">Electron transport</keyword>
<dbReference type="PANTHER" id="PTHR33751">
    <property type="entry name" value="CBB3-TYPE CYTOCHROME C OXIDASE SUBUNIT FIXP"/>
    <property type="match status" value="1"/>
</dbReference>
<evidence type="ECO:0000313" key="8">
    <source>
        <dbReference type="EMBL" id="MRV71965.1"/>
    </source>
</evidence>
<keyword evidence="9" id="KW-1185">Reference proteome</keyword>
<keyword evidence="5 6" id="KW-0408">Iron</keyword>
<reference evidence="8 9" key="1">
    <citation type="submission" date="2019-11" db="EMBL/GenBank/DDBJ databases">
        <title>Novel species isolated from a subtropical stream in China.</title>
        <authorList>
            <person name="Lu H."/>
        </authorList>
    </citation>
    <scope>NUCLEOTIDE SEQUENCE [LARGE SCALE GENOMIC DNA]</scope>
    <source>
        <strain evidence="8 9">FT92W</strain>
    </source>
</reference>
<dbReference type="AlphaFoldDB" id="A0A7X2ILB9"/>
<evidence type="ECO:0000256" key="4">
    <source>
        <dbReference type="ARBA" id="ARBA00022982"/>
    </source>
</evidence>
<keyword evidence="3 6" id="KW-0479">Metal-binding</keyword>
<evidence type="ECO:0000313" key="9">
    <source>
        <dbReference type="Proteomes" id="UP000446768"/>
    </source>
</evidence>
<dbReference type="RefSeq" id="WP_154373053.1">
    <property type="nucleotide sequence ID" value="NZ_WKJJ01000005.1"/>
</dbReference>
<dbReference type="EMBL" id="WKJJ01000005">
    <property type="protein sequence ID" value="MRV71965.1"/>
    <property type="molecule type" value="Genomic_DNA"/>
</dbReference>
<evidence type="ECO:0000256" key="5">
    <source>
        <dbReference type="ARBA" id="ARBA00023004"/>
    </source>
</evidence>
<keyword evidence="1" id="KW-0813">Transport</keyword>
<dbReference type="PROSITE" id="PS51007">
    <property type="entry name" value="CYTC"/>
    <property type="match status" value="2"/>
</dbReference>
<dbReference type="SUPFAM" id="SSF46626">
    <property type="entry name" value="Cytochrome c"/>
    <property type="match status" value="2"/>
</dbReference>
<dbReference type="Proteomes" id="UP000446768">
    <property type="component" value="Unassembled WGS sequence"/>
</dbReference>
<sequence length="227" mass="23974">MNRTIQTRSRPGLARRVLAIACWLSLAGGAVAGITYGPELYGLVELGKQIDAIALEDAGKAGPWPRAADACVACHGFDGNARAQTYPRLAGQPEAYLKKQLLAFASSERGDPIMTPLALSMPEKELAAYAAHFARMQPVANATFKGDPAAVGRGAALAATHNCASCHGAQLQGQGEFPRLAGQGADYLRDQLAHFKDGTRHDAVMRAVANALAPQDIDDLAHYLASR</sequence>
<keyword evidence="2 6" id="KW-0349">Heme</keyword>
<evidence type="ECO:0000256" key="1">
    <source>
        <dbReference type="ARBA" id="ARBA00022448"/>
    </source>
</evidence>
<dbReference type="GO" id="GO:0020037">
    <property type="term" value="F:heme binding"/>
    <property type="evidence" value="ECO:0007669"/>
    <property type="project" value="InterPro"/>
</dbReference>
<evidence type="ECO:0000256" key="3">
    <source>
        <dbReference type="ARBA" id="ARBA00022723"/>
    </source>
</evidence>
<dbReference type="GO" id="GO:0046872">
    <property type="term" value="F:metal ion binding"/>
    <property type="evidence" value="ECO:0007669"/>
    <property type="project" value="UniProtKB-KW"/>
</dbReference>
<dbReference type="InterPro" id="IPR050597">
    <property type="entry name" value="Cytochrome_c_Oxidase_Subunit"/>
</dbReference>